<dbReference type="InterPro" id="IPR003439">
    <property type="entry name" value="ABC_transporter-like_ATP-bd"/>
</dbReference>
<evidence type="ECO:0000256" key="6">
    <source>
        <dbReference type="ARBA" id="ARBA00023136"/>
    </source>
</evidence>
<dbReference type="InterPro" id="IPR027417">
    <property type="entry name" value="P-loop_NTPase"/>
</dbReference>
<dbReference type="PANTHER" id="PTHR24221:SF654">
    <property type="entry name" value="ATP-BINDING CASSETTE SUB-FAMILY B MEMBER 6"/>
    <property type="match status" value="1"/>
</dbReference>
<accession>A0A7L9WPV1</accession>
<dbReference type="InterPro" id="IPR011527">
    <property type="entry name" value="ABC1_TM_dom"/>
</dbReference>
<dbReference type="Gene3D" id="1.20.1560.10">
    <property type="entry name" value="ABC transporter type 1, transmembrane domain"/>
    <property type="match status" value="1"/>
</dbReference>
<dbReference type="GO" id="GO:0005524">
    <property type="term" value="F:ATP binding"/>
    <property type="evidence" value="ECO:0007669"/>
    <property type="project" value="UniProtKB-KW"/>
</dbReference>
<dbReference type="GO" id="GO:0016887">
    <property type="term" value="F:ATP hydrolysis activity"/>
    <property type="evidence" value="ECO:0007669"/>
    <property type="project" value="InterPro"/>
</dbReference>
<dbReference type="Pfam" id="PF00005">
    <property type="entry name" value="ABC_tran"/>
    <property type="match status" value="1"/>
</dbReference>
<evidence type="ECO:0000259" key="9">
    <source>
        <dbReference type="PROSITE" id="PS50893"/>
    </source>
</evidence>
<dbReference type="PROSITE" id="PS00211">
    <property type="entry name" value="ABC_TRANSPORTER_1"/>
    <property type="match status" value="1"/>
</dbReference>
<keyword evidence="2 8" id="KW-0812">Transmembrane</keyword>
<feature type="transmembrane region" description="Helical" evidence="8">
    <location>
        <begin position="28"/>
        <end position="49"/>
    </location>
</feature>
<dbReference type="SMART" id="SM00382">
    <property type="entry name" value="AAA"/>
    <property type="match status" value="1"/>
</dbReference>
<dbReference type="Gene3D" id="3.40.50.300">
    <property type="entry name" value="P-loop containing nucleotide triphosphate hydrolases"/>
    <property type="match status" value="1"/>
</dbReference>
<keyword evidence="6 8" id="KW-0472">Membrane</keyword>
<evidence type="ECO:0000259" key="10">
    <source>
        <dbReference type="PROSITE" id="PS50929"/>
    </source>
</evidence>
<evidence type="ECO:0000313" key="12">
    <source>
        <dbReference type="Proteomes" id="UP000594118"/>
    </source>
</evidence>
<dbReference type="InterPro" id="IPR003593">
    <property type="entry name" value="AAA+_ATPase"/>
</dbReference>
<dbReference type="PROSITE" id="PS50893">
    <property type="entry name" value="ABC_TRANSPORTER_2"/>
    <property type="match status" value="1"/>
</dbReference>
<evidence type="ECO:0000256" key="8">
    <source>
        <dbReference type="SAM" id="Phobius"/>
    </source>
</evidence>
<sequence>MLAKLFPGIQEKLLYRLLSENYQAQAKWYALAIMSMFFVAGTTAASAWIMKDIVQSLSPDEPTYRVYAVAMAVAGIFAIKGIAGYLQAVFLSIAGNRIIASQQIKMFDRLIQQGVAYFGAKSSSDTLVSLTQASQAARAVLDTVLLSFVRDLFTLIGLAYVMFAQQPLLSAVTIVTIPIALFGIRSLVSRVRTIVTREMVSLGAIIKVATETSVGIRVIKAFALEDHMAARMNEAVTRVERMSNSISRLQAATMPMMDVLSGLAIAAILALSATTIFGERIVTSQGQLLSFLTALIMAYDPARRLASMRIGIETGLVGVKMMYDLLDHPITMVETPGAKPLPAGPRKVAFRDVSFNYEGQGEIVLKTLNLEFAAGKTTALVGPSGSGKSTILNLSMRLYDPTEGQVEIDGANIRDVTFASLRENMAFVGQDTFLFAGSVKHNIGLGRDGATDDEIIAAAKAANAHEFISKLPGGYDCDVGENGGNLSGGQRQRLSIARAILRDAPILLLDEATSALDAESEAEIQKALHDLSKGRTTIVIAHRLSSVMRADEILVVKDGEVVERGSPAELLKNENFFKRSYDLQYDM</sequence>
<evidence type="ECO:0000313" key="11">
    <source>
        <dbReference type="EMBL" id="QOL81962.1"/>
    </source>
</evidence>
<feature type="transmembrane region" description="Helical" evidence="8">
    <location>
        <begin position="259"/>
        <end position="278"/>
    </location>
</feature>
<dbReference type="GO" id="GO:0140359">
    <property type="term" value="F:ABC-type transporter activity"/>
    <property type="evidence" value="ECO:0007669"/>
    <property type="project" value="InterPro"/>
</dbReference>
<keyword evidence="5 8" id="KW-1133">Transmembrane helix</keyword>
<dbReference type="Proteomes" id="UP000594118">
    <property type="component" value="Chromosome"/>
</dbReference>
<keyword evidence="12" id="KW-1185">Reference proteome</keyword>
<dbReference type="RefSeq" id="WP_193079876.1">
    <property type="nucleotide sequence ID" value="NZ_CP045201.1"/>
</dbReference>
<dbReference type="PANTHER" id="PTHR24221">
    <property type="entry name" value="ATP-BINDING CASSETTE SUB-FAMILY B"/>
    <property type="match status" value="1"/>
</dbReference>
<feature type="transmembrane region" description="Helical" evidence="8">
    <location>
        <begin position="168"/>
        <end position="188"/>
    </location>
</feature>
<name>A0A7L9WPV1_9RHOB</name>
<comment type="subcellular location">
    <subcellularLocation>
        <location evidence="1">Cell membrane</location>
        <topology evidence="1">Multi-pass membrane protein</topology>
    </subcellularLocation>
</comment>
<dbReference type="SUPFAM" id="SSF52540">
    <property type="entry name" value="P-loop containing nucleoside triphosphate hydrolases"/>
    <property type="match status" value="1"/>
</dbReference>
<dbReference type="EMBL" id="CP045201">
    <property type="protein sequence ID" value="QOL81962.1"/>
    <property type="molecule type" value="Genomic_DNA"/>
</dbReference>
<reference evidence="11 12" key="1">
    <citation type="submission" date="2019-10" db="EMBL/GenBank/DDBJ databases">
        <title>Pseudopuniceibacterium sp. HQ09 islated from Antarctica.</title>
        <authorList>
            <person name="Liao L."/>
            <person name="Su S."/>
            <person name="Chen B."/>
            <person name="Yu Y."/>
        </authorList>
    </citation>
    <scope>NUCLEOTIDE SEQUENCE [LARGE SCALE GENOMIC DNA]</scope>
    <source>
        <strain evidence="11 12">HQ09</strain>
    </source>
</reference>
<dbReference type="KEGG" id="pshq:F3W81_14675"/>
<dbReference type="FunFam" id="3.40.50.300:FF:000218">
    <property type="entry name" value="Multidrug ABC transporter ATP-binding protein"/>
    <property type="match status" value="1"/>
</dbReference>
<dbReference type="GO" id="GO:0005886">
    <property type="term" value="C:plasma membrane"/>
    <property type="evidence" value="ECO:0007669"/>
    <property type="project" value="UniProtKB-SubCell"/>
</dbReference>
<feature type="domain" description="ABC transporter" evidence="9">
    <location>
        <begin position="348"/>
        <end position="583"/>
    </location>
</feature>
<dbReference type="GO" id="GO:0034040">
    <property type="term" value="F:ATPase-coupled lipid transmembrane transporter activity"/>
    <property type="evidence" value="ECO:0007669"/>
    <property type="project" value="TreeGrafter"/>
</dbReference>
<evidence type="ECO:0000256" key="2">
    <source>
        <dbReference type="ARBA" id="ARBA00022692"/>
    </source>
</evidence>
<evidence type="ECO:0000256" key="7">
    <source>
        <dbReference type="ARBA" id="ARBA00024725"/>
    </source>
</evidence>
<dbReference type="Pfam" id="PF00664">
    <property type="entry name" value="ABC_membrane"/>
    <property type="match status" value="1"/>
</dbReference>
<feature type="transmembrane region" description="Helical" evidence="8">
    <location>
        <begin position="139"/>
        <end position="162"/>
    </location>
</feature>
<evidence type="ECO:0000256" key="3">
    <source>
        <dbReference type="ARBA" id="ARBA00022741"/>
    </source>
</evidence>
<dbReference type="InterPro" id="IPR039421">
    <property type="entry name" value="Type_1_exporter"/>
</dbReference>
<evidence type="ECO:0000256" key="4">
    <source>
        <dbReference type="ARBA" id="ARBA00022840"/>
    </source>
</evidence>
<feature type="transmembrane region" description="Helical" evidence="8">
    <location>
        <begin position="69"/>
        <end position="95"/>
    </location>
</feature>
<dbReference type="PROSITE" id="PS50929">
    <property type="entry name" value="ABC_TM1F"/>
    <property type="match status" value="1"/>
</dbReference>
<keyword evidence="4 11" id="KW-0067">ATP-binding</keyword>
<dbReference type="InterPro" id="IPR017871">
    <property type="entry name" value="ABC_transporter-like_CS"/>
</dbReference>
<protein>
    <submittedName>
        <fullName evidence="11">ATP-binding cassette domain-containing protein</fullName>
    </submittedName>
</protein>
<gene>
    <name evidence="11" type="ORF">F3W81_14675</name>
</gene>
<dbReference type="SUPFAM" id="SSF90123">
    <property type="entry name" value="ABC transporter transmembrane region"/>
    <property type="match status" value="1"/>
</dbReference>
<proteinExistence type="predicted"/>
<keyword evidence="3" id="KW-0547">Nucleotide-binding</keyword>
<dbReference type="CDD" id="cd18552">
    <property type="entry name" value="ABC_6TM_MsbA_like"/>
    <property type="match status" value="1"/>
</dbReference>
<organism evidence="11 12">
    <name type="scientific">Pseudooceanicola spongiae</name>
    <dbReference type="NCBI Taxonomy" id="2613965"/>
    <lineage>
        <taxon>Bacteria</taxon>
        <taxon>Pseudomonadati</taxon>
        <taxon>Pseudomonadota</taxon>
        <taxon>Alphaproteobacteria</taxon>
        <taxon>Rhodobacterales</taxon>
        <taxon>Paracoccaceae</taxon>
        <taxon>Pseudooceanicola</taxon>
    </lineage>
</organism>
<evidence type="ECO:0000256" key="1">
    <source>
        <dbReference type="ARBA" id="ARBA00004651"/>
    </source>
</evidence>
<evidence type="ECO:0000256" key="5">
    <source>
        <dbReference type="ARBA" id="ARBA00022989"/>
    </source>
</evidence>
<dbReference type="InterPro" id="IPR036640">
    <property type="entry name" value="ABC1_TM_sf"/>
</dbReference>
<comment type="function">
    <text evidence="7">Part of an ABC transporter complex. Transmembrane domains (TMD) form a pore in the inner membrane and the ATP-binding domain (NBD) is responsible for energy generation.</text>
</comment>
<feature type="domain" description="ABC transmembrane type-1" evidence="10">
    <location>
        <begin position="30"/>
        <end position="314"/>
    </location>
</feature>
<dbReference type="AlphaFoldDB" id="A0A7L9WPV1"/>